<feature type="domain" description="Thioesterase" evidence="3">
    <location>
        <begin position="56"/>
        <end position="131"/>
    </location>
</feature>
<evidence type="ECO:0000256" key="1">
    <source>
        <dbReference type="ARBA" id="ARBA00008324"/>
    </source>
</evidence>
<dbReference type="SUPFAM" id="SSF54637">
    <property type="entry name" value="Thioesterase/thiol ester dehydrase-isomerase"/>
    <property type="match status" value="1"/>
</dbReference>
<proteinExistence type="inferred from homology"/>
<reference evidence="4 5" key="1">
    <citation type="journal article" date="2023" name="Elife">
        <title>Identification of key yeast species and microbe-microbe interactions impacting larval growth of Drosophila in the wild.</title>
        <authorList>
            <person name="Mure A."/>
            <person name="Sugiura Y."/>
            <person name="Maeda R."/>
            <person name="Honda K."/>
            <person name="Sakurai N."/>
            <person name="Takahashi Y."/>
            <person name="Watada M."/>
            <person name="Katoh T."/>
            <person name="Gotoh A."/>
            <person name="Gotoh Y."/>
            <person name="Taniguchi I."/>
            <person name="Nakamura K."/>
            <person name="Hayashi T."/>
            <person name="Katayama T."/>
            <person name="Uemura T."/>
            <person name="Hattori Y."/>
        </authorList>
    </citation>
    <scope>NUCLEOTIDE SEQUENCE [LARGE SCALE GENOMIC DNA]</scope>
    <source>
        <strain evidence="4 5">SB-73</strain>
    </source>
</reference>
<protein>
    <recommendedName>
        <fullName evidence="3">Thioesterase domain-containing protein</fullName>
    </recommendedName>
</protein>
<name>A0AAV5RP49_STABA</name>
<dbReference type="InterPro" id="IPR039298">
    <property type="entry name" value="ACOT13"/>
</dbReference>
<comment type="caution">
    <text evidence="4">The sequence shown here is derived from an EMBL/GenBank/DDBJ whole genome shotgun (WGS) entry which is preliminary data.</text>
</comment>
<organism evidence="4 5">
    <name type="scientific">Starmerella bacillaris</name>
    <name type="common">Yeast</name>
    <name type="synonym">Candida zemplinina</name>
    <dbReference type="NCBI Taxonomy" id="1247836"/>
    <lineage>
        <taxon>Eukaryota</taxon>
        <taxon>Fungi</taxon>
        <taxon>Dikarya</taxon>
        <taxon>Ascomycota</taxon>
        <taxon>Saccharomycotina</taxon>
        <taxon>Dipodascomycetes</taxon>
        <taxon>Dipodascales</taxon>
        <taxon>Trichomonascaceae</taxon>
        <taxon>Starmerella</taxon>
    </lineage>
</organism>
<comment type="similarity">
    <text evidence="1">Belongs to the thioesterase PaaI family.</text>
</comment>
<keyword evidence="5" id="KW-1185">Reference proteome</keyword>
<dbReference type="Pfam" id="PF03061">
    <property type="entry name" value="4HBT"/>
    <property type="match status" value="1"/>
</dbReference>
<sequence>MSINRVEFVKSVWEECRLTSGFDQTLFKELYVVSASDSHVVLRLPIQFIHSNRLQSVHGGLLSSLVDIGGSLSISTKGLFKTGVSVEIQTSFMNPGGVVGETLEIRGTLNKLGGTLAFTSVEIWNVENGVLAARGSHTKHVKAARDSSMNVPADQLV</sequence>
<evidence type="ECO:0000256" key="2">
    <source>
        <dbReference type="ARBA" id="ARBA00022801"/>
    </source>
</evidence>
<evidence type="ECO:0000313" key="4">
    <source>
        <dbReference type="EMBL" id="GMM52294.1"/>
    </source>
</evidence>
<dbReference type="Proteomes" id="UP001362899">
    <property type="component" value="Unassembled WGS sequence"/>
</dbReference>
<dbReference type="Gene3D" id="3.10.129.10">
    <property type="entry name" value="Hotdog Thioesterase"/>
    <property type="match status" value="1"/>
</dbReference>
<dbReference type="GO" id="GO:0047617">
    <property type="term" value="F:fatty acyl-CoA hydrolase activity"/>
    <property type="evidence" value="ECO:0007669"/>
    <property type="project" value="InterPro"/>
</dbReference>
<evidence type="ECO:0000313" key="5">
    <source>
        <dbReference type="Proteomes" id="UP001362899"/>
    </source>
</evidence>
<dbReference type="PANTHER" id="PTHR21660:SF1">
    <property type="entry name" value="ACYL-COENZYME A THIOESTERASE 13"/>
    <property type="match status" value="1"/>
</dbReference>
<dbReference type="InterPro" id="IPR029069">
    <property type="entry name" value="HotDog_dom_sf"/>
</dbReference>
<evidence type="ECO:0000259" key="3">
    <source>
        <dbReference type="Pfam" id="PF03061"/>
    </source>
</evidence>
<dbReference type="InterPro" id="IPR006683">
    <property type="entry name" value="Thioestr_dom"/>
</dbReference>
<keyword evidence="2" id="KW-0378">Hydrolase</keyword>
<dbReference type="PANTHER" id="PTHR21660">
    <property type="entry name" value="THIOESTERASE SUPERFAMILY MEMBER-RELATED"/>
    <property type="match status" value="1"/>
</dbReference>
<accession>A0AAV5RP49</accession>
<dbReference type="AlphaFoldDB" id="A0AAV5RP49"/>
<dbReference type="CDD" id="cd03443">
    <property type="entry name" value="PaaI_thioesterase"/>
    <property type="match status" value="1"/>
</dbReference>
<gene>
    <name evidence="4" type="ORF">DASB73_032570</name>
</gene>
<dbReference type="EMBL" id="BTGC01000008">
    <property type="protein sequence ID" value="GMM52294.1"/>
    <property type="molecule type" value="Genomic_DNA"/>
</dbReference>